<proteinExistence type="predicted"/>
<dbReference type="Proteomes" id="UP001054252">
    <property type="component" value="Unassembled WGS sequence"/>
</dbReference>
<accession>A0AAV5MST2</accession>
<evidence type="ECO:0000313" key="2">
    <source>
        <dbReference type="EMBL" id="GKV51776.1"/>
    </source>
</evidence>
<keyword evidence="3" id="KW-1185">Reference proteome</keyword>
<gene>
    <name evidence="2" type="ORF">SLEP1_g58401</name>
</gene>
<dbReference type="AlphaFoldDB" id="A0AAV5MST2"/>
<feature type="region of interest" description="Disordered" evidence="1">
    <location>
        <begin position="16"/>
        <end position="39"/>
    </location>
</feature>
<sequence>MWHGARVENAELAWKGINEQAKKKKENGAEQNGEEKRAR</sequence>
<reference evidence="2 3" key="1">
    <citation type="journal article" date="2021" name="Commun. Biol.">
        <title>The genome of Shorea leprosula (Dipterocarpaceae) highlights the ecological relevance of drought in aseasonal tropical rainforests.</title>
        <authorList>
            <person name="Ng K.K.S."/>
            <person name="Kobayashi M.J."/>
            <person name="Fawcett J.A."/>
            <person name="Hatakeyama M."/>
            <person name="Paape T."/>
            <person name="Ng C.H."/>
            <person name="Ang C.C."/>
            <person name="Tnah L.H."/>
            <person name="Lee C.T."/>
            <person name="Nishiyama T."/>
            <person name="Sese J."/>
            <person name="O'Brien M.J."/>
            <person name="Copetti D."/>
            <person name="Mohd Noor M.I."/>
            <person name="Ong R.C."/>
            <person name="Putra M."/>
            <person name="Sireger I.Z."/>
            <person name="Indrioko S."/>
            <person name="Kosugi Y."/>
            <person name="Izuno A."/>
            <person name="Isagi Y."/>
            <person name="Lee S.L."/>
            <person name="Shimizu K.K."/>
        </authorList>
    </citation>
    <scope>NUCLEOTIDE SEQUENCE [LARGE SCALE GENOMIC DNA]</scope>
    <source>
        <strain evidence="2">214</strain>
    </source>
</reference>
<evidence type="ECO:0000313" key="3">
    <source>
        <dbReference type="Proteomes" id="UP001054252"/>
    </source>
</evidence>
<comment type="caution">
    <text evidence="2">The sequence shown here is derived from an EMBL/GenBank/DDBJ whole genome shotgun (WGS) entry which is preliminary data.</text>
</comment>
<evidence type="ECO:0000256" key="1">
    <source>
        <dbReference type="SAM" id="MobiDB-lite"/>
    </source>
</evidence>
<protein>
    <submittedName>
        <fullName evidence="2">Uncharacterized protein</fullName>
    </submittedName>
</protein>
<organism evidence="2 3">
    <name type="scientific">Rubroshorea leprosula</name>
    <dbReference type="NCBI Taxonomy" id="152421"/>
    <lineage>
        <taxon>Eukaryota</taxon>
        <taxon>Viridiplantae</taxon>
        <taxon>Streptophyta</taxon>
        <taxon>Embryophyta</taxon>
        <taxon>Tracheophyta</taxon>
        <taxon>Spermatophyta</taxon>
        <taxon>Magnoliopsida</taxon>
        <taxon>eudicotyledons</taxon>
        <taxon>Gunneridae</taxon>
        <taxon>Pentapetalae</taxon>
        <taxon>rosids</taxon>
        <taxon>malvids</taxon>
        <taxon>Malvales</taxon>
        <taxon>Dipterocarpaceae</taxon>
        <taxon>Rubroshorea</taxon>
    </lineage>
</organism>
<dbReference type="EMBL" id="BPVZ01000538">
    <property type="protein sequence ID" value="GKV51776.1"/>
    <property type="molecule type" value="Genomic_DNA"/>
</dbReference>
<name>A0AAV5MST2_9ROSI</name>